<dbReference type="InterPro" id="IPR030678">
    <property type="entry name" value="Peptide/Ni-bd"/>
</dbReference>
<dbReference type="PROSITE" id="PS51257">
    <property type="entry name" value="PROKAR_LIPOPROTEIN"/>
    <property type="match status" value="1"/>
</dbReference>
<protein>
    <submittedName>
        <fullName evidence="7">ABC transporter substrate-binding protein</fullName>
    </submittedName>
</protein>
<dbReference type="SUPFAM" id="SSF53850">
    <property type="entry name" value="Periplasmic binding protein-like II"/>
    <property type="match status" value="1"/>
</dbReference>
<dbReference type="InterPro" id="IPR000914">
    <property type="entry name" value="SBP_5_dom"/>
</dbReference>
<dbReference type="Proteomes" id="UP000297975">
    <property type="component" value="Unassembled WGS sequence"/>
</dbReference>
<dbReference type="Gene3D" id="3.40.190.10">
    <property type="entry name" value="Periplasmic binding protein-like II"/>
    <property type="match status" value="1"/>
</dbReference>
<evidence type="ECO:0000256" key="2">
    <source>
        <dbReference type="ARBA" id="ARBA00022448"/>
    </source>
</evidence>
<evidence type="ECO:0000256" key="5">
    <source>
        <dbReference type="SAM" id="SignalP"/>
    </source>
</evidence>
<dbReference type="RefSeq" id="WP_134338787.1">
    <property type="nucleotide sequence ID" value="NZ_SOPW01000002.1"/>
</dbReference>
<dbReference type="AlphaFoldDB" id="A0A4Y8ITQ4"/>
<keyword evidence="2" id="KW-0813">Transport</keyword>
<keyword evidence="8" id="KW-1185">Reference proteome</keyword>
<feature type="domain" description="Solute-binding protein family 5" evidence="6">
    <location>
        <begin position="117"/>
        <end position="482"/>
    </location>
</feature>
<evidence type="ECO:0000256" key="3">
    <source>
        <dbReference type="ARBA" id="ARBA00022729"/>
    </source>
</evidence>
<gene>
    <name evidence="7" type="ORF">E3U55_02725</name>
</gene>
<dbReference type="PANTHER" id="PTHR30290">
    <property type="entry name" value="PERIPLASMIC BINDING COMPONENT OF ABC TRANSPORTER"/>
    <property type="match status" value="1"/>
</dbReference>
<dbReference type="Gene3D" id="3.90.76.10">
    <property type="entry name" value="Dipeptide-binding Protein, Domain 1"/>
    <property type="match status" value="1"/>
</dbReference>
<name>A0A4Y8ITQ4_9BACI</name>
<dbReference type="Pfam" id="PF00496">
    <property type="entry name" value="SBP_bac_5"/>
    <property type="match status" value="1"/>
</dbReference>
<dbReference type="GO" id="GO:0042597">
    <property type="term" value="C:periplasmic space"/>
    <property type="evidence" value="ECO:0007669"/>
    <property type="project" value="UniProtKB-ARBA"/>
</dbReference>
<comment type="similarity">
    <text evidence="1">Belongs to the bacterial solute-binding protein 5 family.</text>
</comment>
<evidence type="ECO:0000313" key="8">
    <source>
        <dbReference type="Proteomes" id="UP000297975"/>
    </source>
</evidence>
<keyword evidence="3 5" id="KW-0732">Signal</keyword>
<comment type="caution">
    <text evidence="7">The sequence shown here is derived from an EMBL/GenBank/DDBJ whole genome shotgun (WGS) entry which is preliminary data.</text>
</comment>
<dbReference type="GO" id="GO:0015833">
    <property type="term" value="P:peptide transport"/>
    <property type="evidence" value="ECO:0007669"/>
    <property type="project" value="TreeGrafter"/>
</dbReference>
<dbReference type="InterPro" id="IPR039424">
    <property type="entry name" value="SBP_5"/>
</dbReference>
<sequence length="566" mass="62534">MTKRSWLLMLLMLVFLSAAVVGCSGGEDDEPNNSEDSGETDDSGDTTDDSDSGDDESDSSSDDGNSDEAAAGGNTLVYARGGDSTSLDPITTTEGEAFRVTENIFEGLVTYAVDSTEVVPSLAKDWKVSDDGLTYTFELEEGVTFHDGTDFTADDVVYNFERWMNGDAEKYPYYTMFGGFKGDENHVIKEVTAEDDYTVKFTLNHPQATFIKNLAMSPFGMASPEALEEKGEDFMSSPVGTGPFKFEEWKREEQIVLVKNENYWQDGLPKLDKVIYTVIPDNSARLNALKTGDVHVVDGVNPSEVSSIEEDPNLKVLERPSMNVGYMGFTFGRDNPLQDVKVRRALSHAVPKEQLIDAFYYGQAQPAKTYMPPSVAGYNDEIEDYEYDPEKAKQLLAEAGYENGFEFDLMYMPVARPYIPEGQKIAEVLQSSFAEIGVTANIDTIDWGTYLEEASSGQYDAFLLGWTGDNGDADNFLHTLLGIGSGSNYTGYENEEMNDLLLEAQRITDEEQRIELYKQAQEILHEEAPWIPLVHSTPVVAVSANVSGYTPHPTGSEAVTHVELSK</sequence>
<evidence type="ECO:0000313" key="7">
    <source>
        <dbReference type="EMBL" id="TFB24429.1"/>
    </source>
</evidence>
<dbReference type="PIRSF" id="PIRSF002741">
    <property type="entry name" value="MppA"/>
    <property type="match status" value="1"/>
</dbReference>
<feature type="signal peptide" evidence="5">
    <location>
        <begin position="1"/>
        <end position="22"/>
    </location>
</feature>
<proteinExistence type="inferred from homology"/>
<feature type="compositionally biased region" description="Acidic residues" evidence="4">
    <location>
        <begin position="26"/>
        <end position="66"/>
    </location>
</feature>
<dbReference type="Gene3D" id="3.10.105.10">
    <property type="entry name" value="Dipeptide-binding Protein, Domain 3"/>
    <property type="match status" value="1"/>
</dbReference>
<reference evidence="7 8" key="1">
    <citation type="submission" date="2019-03" db="EMBL/GenBank/DDBJ databases">
        <authorList>
            <person name="He R.-H."/>
        </authorList>
    </citation>
    <scope>NUCLEOTIDE SEQUENCE [LARGE SCALE GENOMIC DNA]</scope>
    <source>
        <strain evidence="8">SH 714</strain>
    </source>
</reference>
<evidence type="ECO:0000259" key="6">
    <source>
        <dbReference type="Pfam" id="PF00496"/>
    </source>
</evidence>
<dbReference type="GO" id="GO:0043190">
    <property type="term" value="C:ATP-binding cassette (ABC) transporter complex"/>
    <property type="evidence" value="ECO:0007669"/>
    <property type="project" value="InterPro"/>
</dbReference>
<accession>A0A4Y8ITQ4</accession>
<dbReference type="EMBL" id="SOPW01000002">
    <property type="protein sequence ID" value="TFB24429.1"/>
    <property type="molecule type" value="Genomic_DNA"/>
</dbReference>
<dbReference type="GO" id="GO:1904680">
    <property type="term" value="F:peptide transmembrane transporter activity"/>
    <property type="evidence" value="ECO:0007669"/>
    <property type="project" value="TreeGrafter"/>
</dbReference>
<dbReference type="PANTHER" id="PTHR30290:SF9">
    <property type="entry name" value="OLIGOPEPTIDE-BINDING PROTEIN APPA"/>
    <property type="match status" value="1"/>
</dbReference>
<dbReference type="OrthoDB" id="9796817at2"/>
<dbReference type="CDD" id="cd08493">
    <property type="entry name" value="PBP2_DppA_like"/>
    <property type="match status" value="1"/>
</dbReference>
<evidence type="ECO:0000256" key="1">
    <source>
        <dbReference type="ARBA" id="ARBA00005695"/>
    </source>
</evidence>
<evidence type="ECO:0000256" key="4">
    <source>
        <dbReference type="SAM" id="MobiDB-lite"/>
    </source>
</evidence>
<feature type="chain" id="PRO_5039181473" evidence="5">
    <location>
        <begin position="23"/>
        <end position="566"/>
    </location>
</feature>
<feature type="region of interest" description="Disordered" evidence="4">
    <location>
        <begin position="24"/>
        <end position="71"/>
    </location>
</feature>
<organism evidence="7 8">
    <name type="scientific">Filobacillus milosensis</name>
    <dbReference type="NCBI Taxonomy" id="94137"/>
    <lineage>
        <taxon>Bacteria</taxon>
        <taxon>Bacillati</taxon>
        <taxon>Bacillota</taxon>
        <taxon>Bacilli</taxon>
        <taxon>Bacillales</taxon>
        <taxon>Bacillaceae</taxon>
        <taxon>Filobacillus</taxon>
    </lineage>
</organism>